<dbReference type="InterPro" id="IPR036723">
    <property type="entry name" value="Alpha-catenin/vinculin-like_sf"/>
</dbReference>
<keyword evidence="9" id="KW-1185">Reference proteome</keyword>
<gene>
    <name evidence="8" type="primary">HaOG211109</name>
    <name evidence="8" type="ORF">B5X24_HaOG211109</name>
</gene>
<dbReference type="Pfam" id="PF01044">
    <property type="entry name" value="Vinculin"/>
    <property type="match status" value="2"/>
</dbReference>
<evidence type="ECO:0000256" key="1">
    <source>
        <dbReference type="ARBA" id="ARBA00004496"/>
    </source>
</evidence>
<dbReference type="GO" id="GO:0005737">
    <property type="term" value="C:cytoplasm"/>
    <property type="evidence" value="ECO:0007669"/>
    <property type="project" value="UniProtKB-SubCell"/>
</dbReference>
<dbReference type="InterPro" id="IPR036476">
    <property type="entry name" value="Talin_cent_sf"/>
</dbReference>
<dbReference type="GO" id="GO:0007155">
    <property type="term" value="P:cell adhesion"/>
    <property type="evidence" value="ECO:0007669"/>
    <property type="project" value="InterPro"/>
</dbReference>
<dbReference type="OrthoDB" id="29742at2759"/>
<accession>A0A2W1BFF7</accession>
<dbReference type="InterPro" id="IPR035964">
    <property type="entry name" value="I/LWEQ_dom_sf"/>
</dbReference>
<evidence type="ECO:0000256" key="5">
    <source>
        <dbReference type="ARBA" id="ARBA00023203"/>
    </source>
</evidence>
<dbReference type="Proteomes" id="UP000249218">
    <property type="component" value="Unassembled WGS sequence"/>
</dbReference>
<name>A0A2W1BFF7_HELAM</name>
<comment type="subcellular location">
    <subcellularLocation>
        <location evidence="1">Cytoplasm</location>
    </subcellularLocation>
</comment>
<evidence type="ECO:0000313" key="9">
    <source>
        <dbReference type="Proteomes" id="UP000249218"/>
    </source>
</evidence>
<sequence length="2129" mass="232360">MKAFGGIPKVEGRGVHKREYKGPVLCQMMRQEDGVALEHQLSDRMAQLNAAVAALAAATADRKNPDYTAADQAVKTITELMPQLVQDSRKLCGTKTDAEQKAMLQDLRQLCDATRDICDNAGKPEGLTDAATKFSEASGKLVFIVSPKNQSAEAQQVIGLSAASCGKASELLSLVQRLTEQVPDAGAAAELDSRGAHTADAAQALLTVAQATAASVQHPQCRAQLLGAAQTLRKSADTLASACSPHLPQHPDLQEQLHSSHQQLNDSLDDLIRACKAAQKDVVSLSPQQEQQRIKFVGTVSGTKTHLDTAEQQLNKPVICQMMAASDGATLQSQLSRRLALLNTAVATLTAATSDGKNPDYPAAERSVTTITELMPQVVQDCHKLCGSMEPTMQAAAVRQLHEICGAARDICDGAGHPQKLNEASAKLANASSKLVNIVNPDGKPAKGPKPGVPTRKPAVPARDPKYTVTQGVRASRHADDTKSFLDALRAEESQDKAKIVGIDAKGPVASEEEKRAQKQFLEMIDSAETGLQTAQDGLKQLYKAKSTTVSGTPLAAAEVARREQHMEDTLARAAVHVADLVAANYADKLDYKAAMEPTVLLTNAVKSVVDDGSAICDSLPDKARKTFLDDMTGLCQATKSICEAAKSKKEKLNEAAISFGDQSVKLLRVVSSDINPNLEKEVISRAKAIGDTASRLALEASNVATAASSAGDASTTGTASPVQDICTAGTRCVDAAGKLVYTAKLIAPTIHHTTSQETLISSADNLSSSLTTFSKTWSPLTTSQQPSVHKLTAEAAHLEELVENLRKDVKSGKLGRSRDFEPVVDVDSVMRQLAVQVLDTAKDMSAHGDLSPELKKEYSGYSGRLEEAIRVLDLANARFQRSPRDRNKRNDLEIATQDLQMTLLQTRPSKAGQEQSYIVDFRDFLQDLVKEADALQETARKNESVVGKGPTENIQMLCSKISEDAQRLMSPTDYDQLSGTVMTCADDVMDIDVSGQECEVLLKEINSTIQGIQDPKAKGQLKSKLLALMESCHLLRFATYSHIEATRSAAWDDTLRNLDSFQELHMEPLANAVQKITKQKKTVPGPLSSRQRASRALVVAHSRAVRGSPAPLCHALTYAVAASAKPPPPKDTADGQQRKTDTGVADTVNVIRSTIFDVADACNQRPHTQQPIISAKLLEMLEQSKHTPLLSAEDIDKLLLIPEQPVGGTPKQLQDKLHQLATQLSSLAGTVLRPQSLHATADLALLLANTARALKDTKRPMQSQKIEEAVHEMCTSTYSLLKTAEIVSQNPEHHDMRRKLTDASRQLNESINQLVSSVETGPSSRAALGEVQRSVHLQRSVLQSAPHPTAAMPYAHCLDSLRDQRDVLHKLKSDQSMSREEFFKSMNYVASAISNSTECAAQAAYLLSVSEKDDSIGKLGPVDVGKLQKSVDAVENTCVSVIVARHSEHGQLEEETSILKGQVQDLLDGLDDAINKTKDSELKDKLTECKKDITLCSKDYYSTVQKKPNDKDEILVKILKLMYEVEDAGHVLQDPKLVVIASEVSVETQKQIDEVIKNSLALVSHQEDLLKEMKATPEDQKVMTWVMYNKRRDVLDAFENLLKSIQSAGQRVKLLEGSTEDSEGEKKSYVQKQFDAASKWLLKPVSKAEIKANGQEAVRNLIEVANKITEDLKGSEKEDMRNLVQETEQLLTACTQKYDQEQYSLLMERVRELKKAIERGVVTRVVEDFMEAEAPLADLDLLADYEKDESKRKLILERKIAELLAQLGRVTRTARLIAHTDRDAASTQLNSCSEQAELLAPMLVKAAQERVASPNDQVIIEKYKSLLAKYTDSLSQIRDLCDQSVDPMEFVQTAGETMERMREESTKHNDPMKCAHTSNAITKLANRVIHVGLSSNEAAGDPELRKLLSEAQLQLSAATPQPGTRASKMPDWKDTTAKILQATETVEAVLGGETIFNTQPGPDQPIYNEALNLHVAIRDWSSRDNEIVAVAKRMAVLMAKLSNYMSNDKQREVLTTSKSIVSESHEVARLAKKLAHECTDHRIKTNLLQTCERIPTISGQLKMLTTVKGFSLGRHGTQEDKEALDMLVGNAQSLMLSIQDVVKGAASASVKIMSQRGPRMKWVRKTVY</sequence>
<evidence type="ECO:0000313" key="8">
    <source>
        <dbReference type="EMBL" id="PZC72485.1"/>
    </source>
</evidence>
<feature type="region of interest" description="Disordered" evidence="7">
    <location>
        <begin position="441"/>
        <end position="480"/>
    </location>
</feature>
<dbReference type="Gene3D" id="1.20.1420.10">
    <property type="entry name" value="Talin, central domain"/>
    <property type="match status" value="4"/>
</dbReference>
<dbReference type="SUPFAM" id="SSF47220">
    <property type="entry name" value="alpha-catenin/vinculin-like"/>
    <property type="match status" value="3"/>
</dbReference>
<comment type="similarity">
    <text evidence="2">Belongs to the vinculin/alpha-catenin family.</text>
</comment>
<dbReference type="Gene3D" id="1.20.120.810">
    <property type="entry name" value="Vinculin, Vh2 four-helix bundle"/>
    <property type="match status" value="1"/>
</dbReference>
<evidence type="ECO:0000256" key="7">
    <source>
        <dbReference type="SAM" id="MobiDB-lite"/>
    </source>
</evidence>
<proteinExistence type="inferred from homology"/>
<keyword evidence="5" id="KW-0009">Actin-binding</keyword>
<protein>
    <recommendedName>
        <fullName evidence="3">Vinculin</fullName>
    </recommendedName>
</protein>
<keyword evidence="4" id="KW-0963">Cytoplasm</keyword>
<feature type="region of interest" description="Disordered" evidence="7">
    <location>
        <begin position="242"/>
        <end position="262"/>
    </location>
</feature>
<organism evidence="8 9">
    <name type="scientific">Helicoverpa armigera</name>
    <name type="common">Cotton bollworm</name>
    <name type="synonym">Heliothis armigera</name>
    <dbReference type="NCBI Taxonomy" id="29058"/>
    <lineage>
        <taxon>Eukaryota</taxon>
        <taxon>Metazoa</taxon>
        <taxon>Ecdysozoa</taxon>
        <taxon>Arthropoda</taxon>
        <taxon>Hexapoda</taxon>
        <taxon>Insecta</taxon>
        <taxon>Pterygota</taxon>
        <taxon>Neoptera</taxon>
        <taxon>Endopterygota</taxon>
        <taxon>Lepidoptera</taxon>
        <taxon>Glossata</taxon>
        <taxon>Ditrysia</taxon>
        <taxon>Noctuoidea</taxon>
        <taxon>Noctuidae</taxon>
        <taxon>Heliothinae</taxon>
        <taxon>Helicoverpa</taxon>
    </lineage>
</organism>
<dbReference type="GO" id="GO:0051015">
    <property type="term" value="F:actin filament binding"/>
    <property type="evidence" value="ECO:0007669"/>
    <property type="project" value="InterPro"/>
</dbReference>
<evidence type="ECO:0000256" key="2">
    <source>
        <dbReference type="ARBA" id="ARBA00008376"/>
    </source>
</evidence>
<evidence type="ECO:0000256" key="4">
    <source>
        <dbReference type="ARBA" id="ARBA00022490"/>
    </source>
</evidence>
<dbReference type="Gene3D" id="1.20.120.230">
    <property type="entry name" value="Alpha-catenin/vinculin-like"/>
    <property type="match status" value="4"/>
</dbReference>
<dbReference type="EMBL" id="KZ150183">
    <property type="protein sequence ID" value="PZC72485.1"/>
    <property type="molecule type" value="Genomic_DNA"/>
</dbReference>
<dbReference type="InterPro" id="IPR006077">
    <property type="entry name" value="Vinculin/catenin"/>
</dbReference>
<dbReference type="InterPro" id="IPR017997">
    <property type="entry name" value="Vinculin"/>
</dbReference>
<evidence type="ECO:0000256" key="6">
    <source>
        <dbReference type="SAM" id="Coils"/>
    </source>
</evidence>
<dbReference type="PANTHER" id="PTHR46180">
    <property type="entry name" value="VINCULIN"/>
    <property type="match status" value="1"/>
</dbReference>
<dbReference type="GO" id="GO:0071944">
    <property type="term" value="C:cell periphery"/>
    <property type="evidence" value="ECO:0007669"/>
    <property type="project" value="UniProtKB-ARBA"/>
</dbReference>
<feature type="coiled-coil region" evidence="6">
    <location>
        <begin position="1659"/>
        <end position="1698"/>
    </location>
</feature>
<dbReference type="SUPFAM" id="SSF109880">
    <property type="entry name" value="A middle domain of Talin 1"/>
    <property type="match status" value="1"/>
</dbReference>
<dbReference type="SUPFAM" id="SSF109885">
    <property type="entry name" value="I/LWEQ domain"/>
    <property type="match status" value="1"/>
</dbReference>
<keyword evidence="6" id="KW-0175">Coiled coil</keyword>
<reference evidence="8 9" key="1">
    <citation type="journal article" date="2017" name="BMC Biol.">
        <title>Genomic innovations, transcriptional plasticity and gene loss underlying the evolution and divergence of two highly polyphagous and invasive Helicoverpa pest species.</title>
        <authorList>
            <person name="Pearce S.L."/>
            <person name="Clarke D.F."/>
            <person name="East P.D."/>
            <person name="Elfekih S."/>
            <person name="Gordon K.H."/>
            <person name="Jermiin L.S."/>
            <person name="McGaughran A."/>
            <person name="Oakeshott J.G."/>
            <person name="Papanikolaou A."/>
            <person name="Perera O.P."/>
            <person name="Rane R.V."/>
            <person name="Richards S."/>
            <person name="Tay W.T."/>
            <person name="Walsh T.K."/>
            <person name="Anderson A."/>
            <person name="Anderson C.J."/>
            <person name="Asgari S."/>
            <person name="Board P.G."/>
            <person name="Bretschneider A."/>
            <person name="Campbell P.M."/>
            <person name="Chertemps T."/>
            <person name="Christeller J.T."/>
            <person name="Coppin C.W."/>
            <person name="Downes S.J."/>
            <person name="Duan G."/>
            <person name="Farnsworth C.A."/>
            <person name="Good R.T."/>
            <person name="Han L.B."/>
            <person name="Han Y.C."/>
            <person name="Hatje K."/>
            <person name="Horne I."/>
            <person name="Huang Y.P."/>
            <person name="Hughes D.S."/>
            <person name="Jacquin-Joly E."/>
            <person name="James W."/>
            <person name="Jhangiani S."/>
            <person name="Kollmar M."/>
            <person name="Kuwar S.S."/>
            <person name="Li S."/>
            <person name="Liu N.Y."/>
            <person name="Maibeche M.T."/>
            <person name="Miller J.R."/>
            <person name="Montagne N."/>
            <person name="Perry T."/>
            <person name="Qu J."/>
            <person name="Song S.V."/>
            <person name="Sutton G.G."/>
            <person name="Vogel H."/>
            <person name="Walenz B.P."/>
            <person name="Xu W."/>
            <person name="Zhang H.J."/>
            <person name="Zou Z."/>
            <person name="Batterham P."/>
            <person name="Edwards O.R."/>
            <person name="Feyereisen R."/>
            <person name="Gibbs R.A."/>
            <person name="Heckel D.G."/>
            <person name="McGrath A."/>
            <person name="Robin C."/>
            <person name="Scherer S.E."/>
            <person name="Worley K.C."/>
            <person name="Wu Y.D."/>
        </authorList>
    </citation>
    <scope>NUCLEOTIDE SEQUENCE [LARGE SCALE GENOMIC DNA]</scope>
    <source>
        <strain evidence="8">Harm_GR_Male_#8</strain>
        <tissue evidence="8">Whole organism</tissue>
    </source>
</reference>
<evidence type="ECO:0000256" key="3">
    <source>
        <dbReference type="ARBA" id="ARBA00014125"/>
    </source>
</evidence>